<dbReference type="PANTHER" id="PTHR39323:SF1">
    <property type="entry name" value="BLR1149 PROTEIN"/>
    <property type="match status" value="1"/>
</dbReference>
<dbReference type="PIRSF" id="PIRSF000887">
    <property type="entry name" value="Pesterase_MJ0037"/>
    <property type="match status" value="1"/>
</dbReference>
<accession>A0ABQ1XUD5</accession>
<feature type="domain" description="Calcineurin-like phosphoesterase" evidence="1">
    <location>
        <begin position="39"/>
        <end position="137"/>
    </location>
</feature>
<keyword evidence="3" id="KW-1185">Reference proteome</keyword>
<dbReference type="InterPro" id="IPR004843">
    <property type="entry name" value="Calcineurin-like_PHP"/>
</dbReference>
<dbReference type="InterPro" id="IPR029052">
    <property type="entry name" value="Metallo-depent_PP-like"/>
</dbReference>
<dbReference type="Gene3D" id="3.60.21.10">
    <property type="match status" value="1"/>
</dbReference>
<comment type="caution">
    <text evidence="2">The sequence shown here is derived from an EMBL/GenBank/DDBJ whole genome shotgun (WGS) entry which is preliminary data.</text>
</comment>
<dbReference type="Pfam" id="PF00149">
    <property type="entry name" value="Metallophos"/>
    <property type="match status" value="1"/>
</dbReference>
<evidence type="ECO:0000259" key="1">
    <source>
        <dbReference type="Pfam" id="PF00149"/>
    </source>
</evidence>
<gene>
    <name evidence="2" type="ORF">GCM10007420_19270</name>
</gene>
<evidence type="ECO:0000313" key="2">
    <source>
        <dbReference type="EMBL" id="GGH03105.1"/>
    </source>
</evidence>
<sequence length="237" mass="25464">MSGQMLQAAAPIVQHIEVNGVPVLADVSGVAFVESASALIVADLHLEKGSAFAARGVMLPPYDTRATLARLADAMVRLQPRTVIALGDSFHDQTAEARMHGEDEAFLKDLVDCVERWVWIAGNHDPAPSPRYGGEVADEMALDGLTLRHEPREGASPGEVAGHLHPCARVRRSGRSVRRRAFVSDGTRVILPAFGAYTGGLNVCDAAFAACFARTPDVWMLGRERVYRVPGKSVLGD</sequence>
<organism evidence="2 3">
    <name type="scientific">Glycocaulis albus</name>
    <dbReference type="NCBI Taxonomy" id="1382801"/>
    <lineage>
        <taxon>Bacteria</taxon>
        <taxon>Pseudomonadati</taxon>
        <taxon>Pseudomonadota</taxon>
        <taxon>Alphaproteobacteria</taxon>
        <taxon>Maricaulales</taxon>
        <taxon>Maricaulaceae</taxon>
        <taxon>Glycocaulis</taxon>
    </lineage>
</organism>
<dbReference type="RefSeq" id="WP_233351819.1">
    <property type="nucleotide sequence ID" value="NZ_BMFS01000008.1"/>
</dbReference>
<proteinExistence type="predicted"/>
<dbReference type="EMBL" id="BMFS01000008">
    <property type="protein sequence ID" value="GGH03105.1"/>
    <property type="molecule type" value="Genomic_DNA"/>
</dbReference>
<dbReference type="SUPFAM" id="SSF56300">
    <property type="entry name" value="Metallo-dependent phosphatases"/>
    <property type="match status" value="1"/>
</dbReference>
<name>A0ABQ1XUD5_9PROT</name>
<dbReference type="InterPro" id="IPR026336">
    <property type="entry name" value="PdeM-like"/>
</dbReference>
<dbReference type="InterPro" id="IPR024173">
    <property type="entry name" value="Pesterase_MJ0037-like"/>
</dbReference>
<reference evidence="3" key="1">
    <citation type="journal article" date="2019" name="Int. J. Syst. Evol. Microbiol.">
        <title>The Global Catalogue of Microorganisms (GCM) 10K type strain sequencing project: providing services to taxonomists for standard genome sequencing and annotation.</title>
        <authorList>
            <consortium name="The Broad Institute Genomics Platform"/>
            <consortium name="The Broad Institute Genome Sequencing Center for Infectious Disease"/>
            <person name="Wu L."/>
            <person name="Ma J."/>
        </authorList>
    </citation>
    <scope>NUCLEOTIDE SEQUENCE [LARGE SCALE GENOMIC DNA]</scope>
    <source>
        <strain evidence="3">CGMCC 1.12766</strain>
    </source>
</reference>
<evidence type="ECO:0000313" key="3">
    <source>
        <dbReference type="Proteomes" id="UP000648722"/>
    </source>
</evidence>
<protein>
    <submittedName>
        <fullName evidence="2">Metallophosphatase</fullName>
    </submittedName>
</protein>
<dbReference type="NCBIfam" id="TIGR04123">
    <property type="entry name" value="P_estr_lig_assc"/>
    <property type="match status" value="1"/>
</dbReference>
<dbReference type="Proteomes" id="UP000648722">
    <property type="component" value="Unassembled WGS sequence"/>
</dbReference>
<dbReference type="PANTHER" id="PTHR39323">
    <property type="entry name" value="BLR1149 PROTEIN"/>
    <property type="match status" value="1"/>
</dbReference>